<evidence type="ECO:0000313" key="8">
    <source>
        <dbReference type="EnsemblPlants" id="AUR62002082-RA:cds"/>
    </source>
</evidence>
<evidence type="ECO:0000256" key="6">
    <source>
        <dbReference type="ARBA" id="ARBA00023239"/>
    </source>
</evidence>
<proteinExistence type="inferred from homology"/>
<keyword evidence="5" id="KW-0067">ATP-binding</keyword>
<evidence type="ECO:0000256" key="5">
    <source>
        <dbReference type="ARBA" id="ARBA00022840"/>
    </source>
</evidence>
<dbReference type="Proteomes" id="UP000596660">
    <property type="component" value="Unplaced"/>
</dbReference>
<dbReference type="EC" id="4.1.1.49" evidence="3"/>
<dbReference type="PANTHER" id="PTHR30031">
    <property type="entry name" value="PHOSPHOENOLPYRUVATE CARBOXYKINASE ATP"/>
    <property type="match status" value="1"/>
</dbReference>
<keyword evidence="4" id="KW-0547">Nucleotide-binding</keyword>
<keyword evidence="9" id="KW-1185">Reference proteome</keyword>
<reference evidence="8" key="1">
    <citation type="journal article" date="2017" name="Nature">
        <title>The genome of Chenopodium quinoa.</title>
        <authorList>
            <person name="Jarvis D.E."/>
            <person name="Ho Y.S."/>
            <person name="Lightfoot D.J."/>
            <person name="Schmoeckel S.M."/>
            <person name="Li B."/>
            <person name="Borm T.J.A."/>
            <person name="Ohyanagi H."/>
            <person name="Mineta K."/>
            <person name="Michell C.T."/>
            <person name="Saber N."/>
            <person name="Kharbatia N.M."/>
            <person name="Rupper R.R."/>
            <person name="Sharp A.R."/>
            <person name="Dally N."/>
            <person name="Boughton B.A."/>
            <person name="Woo Y.H."/>
            <person name="Gao G."/>
            <person name="Schijlen E.G.W.M."/>
            <person name="Guo X."/>
            <person name="Momin A.A."/>
            <person name="Negrao S."/>
            <person name="Al-Babili S."/>
            <person name="Gehring C."/>
            <person name="Roessner U."/>
            <person name="Jung C."/>
            <person name="Murphy K."/>
            <person name="Arold S.T."/>
            <person name="Gojobori T."/>
            <person name="van der Linden C.G."/>
            <person name="van Loo E.N."/>
            <person name="Jellen E.N."/>
            <person name="Maughan P.J."/>
            <person name="Tester M."/>
        </authorList>
    </citation>
    <scope>NUCLEOTIDE SEQUENCE [LARGE SCALE GENOMIC DNA]</scope>
    <source>
        <strain evidence="8">cv. PI 614886</strain>
    </source>
</reference>
<evidence type="ECO:0000256" key="4">
    <source>
        <dbReference type="ARBA" id="ARBA00022741"/>
    </source>
</evidence>
<reference evidence="8" key="2">
    <citation type="submission" date="2021-03" db="UniProtKB">
        <authorList>
            <consortium name="EnsemblPlants"/>
        </authorList>
    </citation>
    <scope>IDENTIFICATION</scope>
</reference>
<evidence type="ECO:0000256" key="7">
    <source>
        <dbReference type="ARBA" id="ARBA00047371"/>
    </source>
</evidence>
<dbReference type="SUPFAM" id="SSF68923">
    <property type="entry name" value="PEP carboxykinase N-terminal domain"/>
    <property type="match status" value="1"/>
</dbReference>
<dbReference type="GO" id="GO:0004612">
    <property type="term" value="F:phosphoenolpyruvate carboxykinase (ATP) activity"/>
    <property type="evidence" value="ECO:0007669"/>
    <property type="project" value="UniProtKB-EC"/>
</dbReference>
<dbReference type="PANTHER" id="PTHR30031:SF2">
    <property type="entry name" value="PHOSPHOENOLPYRUVATE CARBOXYKINASE (ATP)"/>
    <property type="match status" value="1"/>
</dbReference>
<comment type="similarity">
    <text evidence="2">Belongs to the phosphoenolpyruvate carboxykinase (ATP) family.</text>
</comment>
<accession>A0A803KSS4</accession>
<dbReference type="InterPro" id="IPR001272">
    <property type="entry name" value="PEP_carboxykinase_ATP"/>
</dbReference>
<comment type="pathway">
    <text evidence="1">Carbohydrate biosynthesis; gluconeogenesis.</text>
</comment>
<dbReference type="FunFam" id="3.40.449.10:FF:000008">
    <property type="entry name" value="D111/G-patch domain-containing protein"/>
    <property type="match status" value="1"/>
</dbReference>
<dbReference type="Gramene" id="AUR62002082-RA">
    <property type="protein sequence ID" value="AUR62002082-RA:cds"/>
    <property type="gene ID" value="AUR62002082"/>
</dbReference>
<dbReference type="EnsemblPlants" id="AUR62002082-RA">
    <property type="protein sequence ID" value="AUR62002082-RA:cds"/>
    <property type="gene ID" value="AUR62002082"/>
</dbReference>
<name>A0A803KSS4_CHEQI</name>
<dbReference type="Pfam" id="PF01293">
    <property type="entry name" value="PEPCK_ATP"/>
    <property type="match status" value="1"/>
</dbReference>
<evidence type="ECO:0000256" key="2">
    <source>
        <dbReference type="ARBA" id="ARBA00006052"/>
    </source>
</evidence>
<evidence type="ECO:0000313" key="9">
    <source>
        <dbReference type="Proteomes" id="UP000596660"/>
    </source>
</evidence>
<dbReference type="InterPro" id="IPR008210">
    <property type="entry name" value="PEP_carboxykinase_N"/>
</dbReference>
<evidence type="ECO:0000256" key="3">
    <source>
        <dbReference type="ARBA" id="ARBA00012363"/>
    </source>
</evidence>
<dbReference type="AlphaFoldDB" id="A0A803KSS4"/>
<dbReference type="GO" id="GO:0005829">
    <property type="term" value="C:cytosol"/>
    <property type="evidence" value="ECO:0007669"/>
    <property type="project" value="TreeGrafter"/>
</dbReference>
<organism evidence="8 9">
    <name type="scientific">Chenopodium quinoa</name>
    <name type="common">Quinoa</name>
    <dbReference type="NCBI Taxonomy" id="63459"/>
    <lineage>
        <taxon>Eukaryota</taxon>
        <taxon>Viridiplantae</taxon>
        <taxon>Streptophyta</taxon>
        <taxon>Embryophyta</taxon>
        <taxon>Tracheophyta</taxon>
        <taxon>Spermatophyta</taxon>
        <taxon>Magnoliopsida</taxon>
        <taxon>eudicotyledons</taxon>
        <taxon>Gunneridae</taxon>
        <taxon>Pentapetalae</taxon>
        <taxon>Caryophyllales</taxon>
        <taxon>Chenopodiaceae</taxon>
        <taxon>Chenopodioideae</taxon>
        <taxon>Atripliceae</taxon>
        <taxon>Chenopodium</taxon>
    </lineage>
</organism>
<sequence length="380" mass="39938">RDPGAYGLQSALAARGVIVEDKFFLNLNTFELKQKGATITESLSGLPIHVRGTVTGECSEISKAQFSKLLKQACVASHLSSISNIFIHDGAVGSSSRCSAKVRVISDSPSAILSLSNVLWSASIRAVSHDTCPVTTYVASSISTEAIESAIGLGSKGSMGFLAADTERSSLILCGKAFADANGVKRSLAALSEPILAARGGIPLAARIVELGESVVLLFAPEDIIQSSSDLLVSADPGVILAPQGVAPFFRAKISNPDTPSLYKLPAAIILACSDSSRVLPAISKLSPGQAAFHFLAGYQNGKYIPAFNSGPSCIDPLELSKALFAKMKEITINPLLINTNVGEKRITGKDLVEVVRSNLSNDISFFQPKGNMNKLLSYV</sequence>
<dbReference type="SUPFAM" id="SSF53795">
    <property type="entry name" value="PEP carboxykinase-like"/>
    <property type="match status" value="1"/>
</dbReference>
<dbReference type="UniPathway" id="UPA00138"/>
<evidence type="ECO:0000256" key="1">
    <source>
        <dbReference type="ARBA" id="ARBA00004742"/>
    </source>
</evidence>
<dbReference type="GO" id="GO:0006094">
    <property type="term" value="P:gluconeogenesis"/>
    <property type="evidence" value="ECO:0007669"/>
    <property type="project" value="UniProtKB-UniPathway"/>
</dbReference>
<keyword evidence="6" id="KW-0456">Lyase</keyword>
<dbReference type="OMA" id="VNTRVEW"/>
<comment type="catalytic activity">
    <reaction evidence="7">
        <text>oxaloacetate + ATP = phosphoenolpyruvate + ADP + CO2</text>
        <dbReference type="Rhea" id="RHEA:18617"/>
        <dbReference type="ChEBI" id="CHEBI:16452"/>
        <dbReference type="ChEBI" id="CHEBI:16526"/>
        <dbReference type="ChEBI" id="CHEBI:30616"/>
        <dbReference type="ChEBI" id="CHEBI:58702"/>
        <dbReference type="ChEBI" id="CHEBI:456216"/>
        <dbReference type="EC" id="4.1.1.49"/>
    </reaction>
</comment>
<dbReference type="InterPro" id="IPR013035">
    <property type="entry name" value="PEP_carboxykinase_C"/>
</dbReference>
<dbReference type="GO" id="GO:0005524">
    <property type="term" value="F:ATP binding"/>
    <property type="evidence" value="ECO:0007669"/>
    <property type="project" value="UniProtKB-KW"/>
</dbReference>
<dbReference type="Gene3D" id="3.40.449.10">
    <property type="entry name" value="Phosphoenolpyruvate Carboxykinase, domain 1"/>
    <property type="match status" value="1"/>
</dbReference>
<protein>
    <recommendedName>
        <fullName evidence="3">phosphoenolpyruvate carboxykinase (ATP)</fullName>
        <ecNumber evidence="3">4.1.1.49</ecNumber>
    </recommendedName>
</protein>
<dbReference type="Gene3D" id="3.90.228.20">
    <property type="match status" value="1"/>
</dbReference>